<proteinExistence type="predicted"/>
<gene>
    <name evidence="2" type="ORF">MC7420_4057</name>
</gene>
<dbReference type="Proteomes" id="UP000003835">
    <property type="component" value="Unassembled WGS sequence"/>
</dbReference>
<feature type="domain" description="DUF6884" evidence="1">
    <location>
        <begin position="308"/>
        <end position="440"/>
    </location>
</feature>
<dbReference type="InterPro" id="IPR036511">
    <property type="entry name" value="TGT-like_sf"/>
</dbReference>
<reference evidence="2 3" key="1">
    <citation type="submission" date="2008-07" db="EMBL/GenBank/DDBJ databases">
        <authorList>
            <person name="Tandeau de Marsac N."/>
            <person name="Ferriera S."/>
            <person name="Johnson J."/>
            <person name="Kravitz S."/>
            <person name="Beeson K."/>
            <person name="Sutton G."/>
            <person name="Rogers Y.-H."/>
            <person name="Friedman R."/>
            <person name="Frazier M."/>
            <person name="Venter J.C."/>
        </authorList>
    </citation>
    <scope>NUCLEOTIDE SEQUENCE [LARGE SCALE GENOMIC DNA]</scope>
    <source>
        <strain evidence="2 3">PCC 7420</strain>
    </source>
</reference>
<evidence type="ECO:0000259" key="1">
    <source>
        <dbReference type="Pfam" id="PF21818"/>
    </source>
</evidence>
<dbReference type="EMBL" id="DS989854">
    <property type="protein sequence ID" value="EDX74072.1"/>
    <property type="molecule type" value="Genomic_DNA"/>
</dbReference>
<dbReference type="RefSeq" id="WP_006102377.1">
    <property type="nucleotide sequence ID" value="NZ_DS989854.1"/>
</dbReference>
<dbReference type="SUPFAM" id="SSF51713">
    <property type="entry name" value="tRNA-guanine transglycosylase"/>
    <property type="match status" value="1"/>
</dbReference>
<dbReference type="GO" id="GO:0006400">
    <property type="term" value="P:tRNA modification"/>
    <property type="evidence" value="ECO:0007669"/>
    <property type="project" value="InterPro"/>
</dbReference>
<accession>B4VVA4</accession>
<dbReference type="eggNOG" id="COG0343">
    <property type="taxonomic scope" value="Bacteria"/>
</dbReference>
<keyword evidence="3" id="KW-1185">Reference proteome</keyword>
<dbReference type="InterPro" id="IPR049251">
    <property type="entry name" value="DUF6884"/>
</dbReference>
<dbReference type="Pfam" id="PF21818">
    <property type="entry name" value="DUF6884"/>
    <property type="match status" value="1"/>
</dbReference>
<dbReference type="AlphaFoldDB" id="B4VVA4"/>
<dbReference type="Gene3D" id="3.20.20.105">
    <property type="entry name" value="Queuine tRNA-ribosyltransferase-like"/>
    <property type="match status" value="1"/>
</dbReference>
<sequence>MNTPRFFAAFGKGDFIKYQGKRLGFWDVIGSGITPYGYIYSLAYQHAVFPDPTIPLFGDCGAWTYRKQDTPTLFQDIVDAQWAIRSYQKRLHPNQETYVTAPDHILFANLSRCQREARREFNWINAHNFFKLAKTQLPHTTPVAVAHGLSISERIRAALDLVELGYKLIGLGGLATIGNVSHALTIIQTVANQLPRSTSLHIFGLCAPRYAKAFAQLPRVYSFDGSTHIREAFQGNFLQTVEDKLVRHRTEKERITIPLCHCYPCRHLKKLGIEPRCCNTRPNNLGRVVHNLKSLVTAQRNAQTNRQILLIAGVAKKLNYKAPAIELYCSPLFKATRRYADATANEFYLLSALHGVVHPQQILEPYECNPYKLSPFQRRAWCNKVINQLRAIAPLGAEFVILGGRQYYAGIIEPLEAAQLYTVTIPLAGLAIGRKLHWLKVNTPSFRQLSLGL</sequence>
<dbReference type="STRING" id="118168.MC7420_4057"/>
<name>B4VVA4_9CYAN</name>
<evidence type="ECO:0000313" key="3">
    <source>
        <dbReference type="Proteomes" id="UP000003835"/>
    </source>
</evidence>
<evidence type="ECO:0000313" key="2">
    <source>
        <dbReference type="EMBL" id="EDX74072.1"/>
    </source>
</evidence>
<dbReference type="HOGENOM" id="CLU_603711_0_0_3"/>
<organism evidence="2 3">
    <name type="scientific">Coleofasciculus chthonoplastes PCC 7420</name>
    <dbReference type="NCBI Taxonomy" id="118168"/>
    <lineage>
        <taxon>Bacteria</taxon>
        <taxon>Bacillati</taxon>
        <taxon>Cyanobacteriota</taxon>
        <taxon>Cyanophyceae</taxon>
        <taxon>Coleofasciculales</taxon>
        <taxon>Coleofasciculaceae</taxon>
        <taxon>Coleofasciculus</taxon>
    </lineage>
</organism>
<protein>
    <recommendedName>
        <fullName evidence="1">DUF6884 domain-containing protein</fullName>
    </recommendedName>
</protein>
<dbReference type="OrthoDB" id="233198at2"/>